<dbReference type="EMBL" id="GBXM01059023">
    <property type="protein sequence ID" value="JAH49554.1"/>
    <property type="molecule type" value="Transcribed_RNA"/>
</dbReference>
<accession>A0A0E9T7A1</accession>
<dbReference type="AlphaFoldDB" id="A0A0E9T7A1"/>
<name>A0A0E9T7A1_ANGAN</name>
<sequence length="33" mass="3949">MALKWQKELMLLFFTGKMIPFVPIFNTAHILLR</sequence>
<keyword evidence="1" id="KW-1133">Transmembrane helix</keyword>
<protein>
    <submittedName>
        <fullName evidence="2">Uncharacterized protein</fullName>
    </submittedName>
</protein>
<reference evidence="2" key="1">
    <citation type="submission" date="2014-11" db="EMBL/GenBank/DDBJ databases">
        <authorList>
            <person name="Amaro Gonzalez C."/>
        </authorList>
    </citation>
    <scope>NUCLEOTIDE SEQUENCE</scope>
</reference>
<reference evidence="2" key="2">
    <citation type="journal article" date="2015" name="Fish Shellfish Immunol.">
        <title>Early steps in the European eel (Anguilla anguilla)-Vibrio vulnificus interaction in the gills: Role of the RtxA13 toxin.</title>
        <authorList>
            <person name="Callol A."/>
            <person name="Pajuelo D."/>
            <person name="Ebbesson L."/>
            <person name="Teles M."/>
            <person name="MacKenzie S."/>
            <person name="Amaro C."/>
        </authorList>
    </citation>
    <scope>NUCLEOTIDE SEQUENCE</scope>
</reference>
<feature type="transmembrane region" description="Helical" evidence="1">
    <location>
        <begin position="12"/>
        <end position="32"/>
    </location>
</feature>
<keyword evidence="1" id="KW-0812">Transmembrane</keyword>
<proteinExistence type="predicted"/>
<evidence type="ECO:0000256" key="1">
    <source>
        <dbReference type="SAM" id="Phobius"/>
    </source>
</evidence>
<evidence type="ECO:0000313" key="2">
    <source>
        <dbReference type="EMBL" id="JAH49554.1"/>
    </source>
</evidence>
<keyword evidence="1" id="KW-0472">Membrane</keyword>
<organism evidence="2">
    <name type="scientific">Anguilla anguilla</name>
    <name type="common">European freshwater eel</name>
    <name type="synonym">Muraena anguilla</name>
    <dbReference type="NCBI Taxonomy" id="7936"/>
    <lineage>
        <taxon>Eukaryota</taxon>
        <taxon>Metazoa</taxon>
        <taxon>Chordata</taxon>
        <taxon>Craniata</taxon>
        <taxon>Vertebrata</taxon>
        <taxon>Euteleostomi</taxon>
        <taxon>Actinopterygii</taxon>
        <taxon>Neopterygii</taxon>
        <taxon>Teleostei</taxon>
        <taxon>Anguilliformes</taxon>
        <taxon>Anguillidae</taxon>
        <taxon>Anguilla</taxon>
    </lineage>
</organism>